<sequence length="262" mass="30320">MTIHNSGIEELPLTVRDSSLREEAEYDDGTVKTVDDTLSAFQSYLRRQKSREMRLEDGSWSTSNRFVDRYAKRHYGKVAGADRQLQHQFEDLHCVMISLSSPLHNDRGEYRPPADYLDDLLSPMQSVTDAIGYKLGESLSLDYARHWILCPNQDGSVTLKHSLWVDGDVESADFESTVDKHLKHCPQLSREDRQFVDVQIWEPEDGTNTDLLEMQTEDLVGWNGTLDAQRYIRRFGAVLWARKRRQFNGGDTFQEFVRRSVQ</sequence>
<evidence type="ECO:0000313" key="1">
    <source>
        <dbReference type="EMBL" id="MBX0322591.1"/>
    </source>
</evidence>
<reference evidence="1 2" key="1">
    <citation type="submission" date="2021-06" db="EMBL/GenBank/DDBJ databases">
        <title>Halomicroarcula sp. a new haloarchaeum isolated from saline soil.</title>
        <authorList>
            <person name="Duran-Viseras A."/>
            <person name="Sanchez-Porro C."/>
            <person name="Ventosa A."/>
        </authorList>
    </citation>
    <scope>NUCLEOTIDE SEQUENCE [LARGE SCALE GENOMIC DNA]</scope>
    <source>
        <strain evidence="1 2">F13</strain>
    </source>
</reference>
<dbReference type="Pfam" id="PF07232">
    <property type="entry name" value="DUF1424"/>
    <property type="match status" value="1"/>
</dbReference>
<proteinExistence type="predicted"/>
<keyword evidence="2" id="KW-1185">Reference proteome</keyword>
<dbReference type="AlphaFoldDB" id="A0AAW4PPD5"/>
<organism evidence="1 2">
    <name type="scientific">Haloarcula rubra</name>
    <dbReference type="NCBI Taxonomy" id="2487747"/>
    <lineage>
        <taxon>Archaea</taxon>
        <taxon>Methanobacteriati</taxon>
        <taxon>Methanobacteriota</taxon>
        <taxon>Stenosarchaea group</taxon>
        <taxon>Halobacteria</taxon>
        <taxon>Halobacteriales</taxon>
        <taxon>Haloarculaceae</taxon>
        <taxon>Haloarcula</taxon>
    </lineage>
</organism>
<name>A0AAW4PPD5_9EURY</name>
<dbReference type="InterPro" id="IPR009870">
    <property type="entry name" value="DUF1424"/>
</dbReference>
<dbReference type="Proteomes" id="UP001430377">
    <property type="component" value="Unassembled WGS sequence"/>
</dbReference>
<dbReference type="RefSeq" id="WP_220617584.1">
    <property type="nucleotide sequence ID" value="NZ_RKLR01000002.1"/>
</dbReference>
<accession>A0AAW4PPD5</accession>
<dbReference type="EMBL" id="RKLR01000002">
    <property type="protein sequence ID" value="MBX0322591.1"/>
    <property type="molecule type" value="Genomic_DNA"/>
</dbReference>
<protein>
    <submittedName>
        <fullName evidence="1">Uncharacterized protein</fullName>
    </submittedName>
</protein>
<evidence type="ECO:0000313" key="2">
    <source>
        <dbReference type="Proteomes" id="UP001430377"/>
    </source>
</evidence>
<comment type="caution">
    <text evidence="1">The sequence shown here is derived from an EMBL/GenBank/DDBJ whole genome shotgun (WGS) entry which is preliminary data.</text>
</comment>
<gene>
    <name evidence="1" type="ORF">EGH21_06070</name>
</gene>